<dbReference type="AlphaFoldDB" id="A0A371J3U1"/>
<reference evidence="7 8" key="1">
    <citation type="journal article" date="2017" name="Genome Announc.">
        <title>Draft Genome Sequence of Romboutsia weinsteinii sp. nov. Strain CCRI-19649(T) Isolated from Surface Water.</title>
        <authorList>
            <person name="Maheux A.F."/>
            <person name="Boudreau D.K."/>
            <person name="Berube E."/>
            <person name="Boissinot M."/>
            <person name="Cantin P."/>
            <person name="Raymond F."/>
            <person name="Corbeil J."/>
            <person name="Omar R.F."/>
            <person name="Bergeron M.G."/>
        </authorList>
    </citation>
    <scope>NUCLEOTIDE SEQUENCE [LARGE SCALE GENOMIC DNA]</scope>
    <source>
        <strain evidence="7 8">CCRI-19649</strain>
    </source>
</reference>
<evidence type="ECO:0000313" key="7">
    <source>
        <dbReference type="EMBL" id="RDY27344.1"/>
    </source>
</evidence>
<dbReference type="Pfam" id="PF14512">
    <property type="entry name" value="TM1586_NiRdase"/>
    <property type="match status" value="1"/>
</dbReference>
<organism evidence="7 8">
    <name type="scientific">Romboutsia weinsteinii</name>
    <dbReference type="NCBI Taxonomy" id="2020949"/>
    <lineage>
        <taxon>Bacteria</taxon>
        <taxon>Bacillati</taxon>
        <taxon>Bacillota</taxon>
        <taxon>Clostridia</taxon>
        <taxon>Peptostreptococcales</taxon>
        <taxon>Peptostreptococcaceae</taxon>
        <taxon>Romboutsia</taxon>
    </lineage>
</organism>
<keyword evidence="3" id="KW-0285">Flavoprotein</keyword>
<evidence type="ECO:0000256" key="3">
    <source>
        <dbReference type="ARBA" id="ARBA00022630"/>
    </source>
</evidence>
<evidence type="ECO:0000256" key="4">
    <source>
        <dbReference type="ARBA" id="ARBA00022643"/>
    </source>
</evidence>
<dbReference type="GO" id="GO:0016491">
    <property type="term" value="F:oxidoreductase activity"/>
    <property type="evidence" value="ECO:0007669"/>
    <property type="project" value="UniProtKB-KW"/>
</dbReference>
<evidence type="ECO:0000259" key="6">
    <source>
        <dbReference type="Pfam" id="PF14512"/>
    </source>
</evidence>
<comment type="similarity">
    <text evidence="2">Belongs to the nitroreductase family.</text>
</comment>
<name>A0A371J3U1_9FIRM</name>
<dbReference type="Gene3D" id="3.40.109.10">
    <property type="entry name" value="NADH Oxidase"/>
    <property type="match status" value="1"/>
</dbReference>
<dbReference type="SUPFAM" id="SSF55469">
    <property type="entry name" value="FMN-dependent nitroreductase-like"/>
    <property type="match status" value="2"/>
</dbReference>
<comment type="cofactor">
    <cofactor evidence="1">
        <name>FMN</name>
        <dbReference type="ChEBI" id="CHEBI:58210"/>
    </cofactor>
</comment>
<dbReference type="EMBL" id="NOJY02000014">
    <property type="protein sequence ID" value="RDY27344.1"/>
    <property type="molecule type" value="Genomic_DNA"/>
</dbReference>
<proteinExistence type="inferred from homology"/>
<evidence type="ECO:0000256" key="2">
    <source>
        <dbReference type="ARBA" id="ARBA00007118"/>
    </source>
</evidence>
<feature type="domain" description="Putative nitroreductase TM1586" evidence="6">
    <location>
        <begin position="4"/>
        <end position="234"/>
    </location>
</feature>
<dbReference type="PANTHER" id="PTHR43673">
    <property type="entry name" value="NAD(P)H NITROREDUCTASE YDGI-RELATED"/>
    <property type="match status" value="1"/>
</dbReference>
<keyword evidence="4" id="KW-0288">FMN</keyword>
<evidence type="ECO:0000256" key="5">
    <source>
        <dbReference type="ARBA" id="ARBA00023002"/>
    </source>
</evidence>
<protein>
    <submittedName>
        <fullName evidence="7">Nitroreductase</fullName>
    </submittedName>
</protein>
<accession>A0A371J3U1</accession>
<dbReference type="OrthoDB" id="9814075at2"/>
<dbReference type="PANTHER" id="PTHR43673:SF2">
    <property type="entry name" value="NITROREDUCTASE"/>
    <property type="match status" value="1"/>
</dbReference>
<keyword evidence="8" id="KW-1185">Reference proteome</keyword>
<sequence length="270" mass="30584">MNYKELISNKRSVREFKNKEVKKSDFDSIIEYISNSKRLLPNISIYIKVFSKDDAYSKLNKIAGYNGHMIEAPYYIIILSEAKEGYIENSGYVGEHLTLKARDLGIDSCWVTFENSCLIKERLGIVSNKDITAILALGYGDVGTSKSSKNSSERLSVDKIVYLDEWGNSTSLEVLEERGLLDAFSFATMAPSTLNRQPWRFIVDGGKVVLVVRKDEFASTYEGKIDVGISMLYFGVIIDTTMFDLKWNIGKIDKDYKIPADYEIVGYCNI</sequence>
<dbReference type="Gene3D" id="3.40.109.30">
    <property type="entry name" value="putative nitroreductase (tm1586), domain 2"/>
    <property type="match status" value="1"/>
</dbReference>
<evidence type="ECO:0000256" key="1">
    <source>
        <dbReference type="ARBA" id="ARBA00001917"/>
    </source>
</evidence>
<dbReference type="InterPro" id="IPR029478">
    <property type="entry name" value="TM1586_NiRdase"/>
</dbReference>
<comment type="caution">
    <text evidence="7">The sequence shown here is derived from an EMBL/GenBank/DDBJ whole genome shotgun (WGS) entry which is preliminary data.</text>
</comment>
<evidence type="ECO:0000313" key="8">
    <source>
        <dbReference type="Proteomes" id="UP000215694"/>
    </source>
</evidence>
<dbReference type="Proteomes" id="UP000215694">
    <property type="component" value="Unassembled WGS sequence"/>
</dbReference>
<gene>
    <name evidence="7" type="ORF">CHL78_009820</name>
</gene>
<dbReference type="InterPro" id="IPR000415">
    <property type="entry name" value="Nitroreductase-like"/>
</dbReference>
<keyword evidence="5" id="KW-0560">Oxidoreductase</keyword>